<keyword evidence="2" id="KW-1185">Reference proteome</keyword>
<reference evidence="1 2" key="1">
    <citation type="submission" date="2021-06" db="EMBL/GenBank/DDBJ databases">
        <title>Caerostris extrusa draft genome.</title>
        <authorList>
            <person name="Kono N."/>
            <person name="Arakawa K."/>
        </authorList>
    </citation>
    <scope>NUCLEOTIDE SEQUENCE [LARGE SCALE GENOMIC DNA]</scope>
</reference>
<dbReference type="AlphaFoldDB" id="A0AAV4PR67"/>
<gene>
    <name evidence="1" type="ORF">CEXT_279981</name>
</gene>
<organism evidence="1 2">
    <name type="scientific">Caerostris extrusa</name>
    <name type="common">Bark spider</name>
    <name type="synonym">Caerostris bankana</name>
    <dbReference type="NCBI Taxonomy" id="172846"/>
    <lineage>
        <taxon>Eukaryota</taxon>
        <taxon>Metazoa</taxon>
        <taxon>Ecdysozoa</taxon>
        <taxon>Arthropoda</taxon>
        <taxon>Chelicerata</taxon>
        <taxon>Arachnida</taxon>
        <taxon>Araneae</taxon>
        <taxon>Araneomorphae</taxon>
        <taxon>Entelegynae</taxon>
        <taxon>Araneoidea</taxon>
        <taxon>Araneidae</taxon>
        <taxon>Caerostris</taxon>
    </lineage>
</organism>
<comment type="caution">
    <text evidence="1">The sequence shown here is derived from an EMBL/GenBank/DDBJ whole genome shotgun (WGS) entry which is preliminary data.</text>
</comment>
<protein>
    <submittedName>
        <fullName evidence="1">Uncharacterized protein</fullName>
    </submittedName>
</protein>
<dbReference type="Proteomes" id="UP001054945">
    <property type="component" value="Unassembled WGS sequence"/>
</dbReference>
<accession>A0AAV4PR67</accession>
<evidence type="ECO:0000313" key="1">
    <source>
        <dbReference type="EMBL" id="GIX98880.1"/>
    </source>
</evidence>
<name>A0AAV4PR67_CAEEX</name>
<evidence type="ECO:0000313" key="2">
    <source>
        <dbReference type="Proteomes" id="UP001054945"/>
    </source>
</evidence>
<sequence length="112" mass="12323">MRAQFFFLIDSVAGLVKDSETCCTNETNYRIRFVSLLSWNKSGTKPGFTISWETDSMPCPAEFNYRRASMAQESSDANRKCTEKGIFRLQSSSATTASLKTGALLTSLGGLS</sequence>
<dbReference type="EMBL" id="BPLR01004975">
    <property type="protein sequence ID" value="GIX98880.1"/>
    <property type="molecule type" value="Genomic_DNA"/>
</dbReference>
<proteinExistence type="predicted"/>